<dbReference type="PANTHER" id="PTHR30483">
    <property type="entry name" value="LEUCINE-SPECIFIC-BINDING PROTEIN"/>
    <property type="match status" value="1"/>
</dbReference>
<dbReference type="PROSITE" id="PS51318">
    <property type="entry name" value="TAT"/>
    <property type="match status" value="1"/>
</dbReference>
<proteinExistence type="inferred from homology"/>
<dbReference type="AlphaFoldDB" id="A0A6V8L3B5"/>
<dbReference type="RefSeq" id="WP_173077938.1">
    <property type="nucleotide sequence ID" value="NZ_BAABJB010000003.1"/>
</dbReference>
<dbReference type="PANTHER" id="PTHR30483:SF6">
    <property type="entry name" value="PERIPLASMIC BINDING PROTEIN OF ABC TRANSPORTER FOR NATURAL AMINO ACIDS"/>
    <property type="match status" value="1"/>
</dbReference>
<dbReference type="InterPro" id="IPR051010">
    <property type="entry name" value="BCAA_transport"/>
</dbReference>
<feature type="domain" description="Leucine-binding protein" evidence="4">
    <location>
        <begin position="41"/>
        <end position="383"/>
    </location>
</feature>
<dbReference type="SUPFAM" id="SSF53822">
    <property type="entry name" value="Periplasmic binding protein-like I"/>
    <property type="match status" value="1"/>
</dbReference>
<keyword evidence="6" id="KW-1185">Reference proteome</keyword>
<gene>
    <name evidence="5" type="ORF">Prum_042960</name>
</gene>
<name>A0A6V8L3B5_9ACTN</name>
<evidence type="ECO:0000259" key="4">
    <source>
        <dbReference type="Pfam" id="PF13458"/>
    </source>
</evidence>
<dbReference type="Proteomes" id="UP000482960">
    <property type="component" value="Unassembled WGS sequence"/>
</dbReference>
<feature type="chain" id="PRO_5038495536" evidence="3">
    <location>
        <begin position="27"/>
        <end position="397"/>
    </location>
</feature>
<comment type="caution">
    <text evidence="5">The sequence shown here is derived from an EMBL/GenBank/DDBJ whole genome shotgun (WGS) entry which is preliminary data.</text>
</comment>
<reference evidence="5 6" key="2">
    <citation type="submission" date="2020-03" db="EMBL/GenBank/DDBJ databases">
        <authorList>
            <person name="Ichikawa N."/>
            <person name="Kimura A."/>
            <person name="Kitahashi Y."/>
            <person name="Uohara A."/>
        </authorList>
    </citation>
    <scope>NUCLEOTIDE SEQUENCE [LARGE SCALE GENOMIC DNA]</scope>
    <source>
        <strain evidence="5 6">NBRC 108638</strain>
    </source>
</reference>
<organism evidence="5 6">
    <name type="scientific">Phytohabitans rumicis</name>
    <dbReference type="NCBI Taxonomy" id="1076125"/>
    <lineage>
        <taxon>Bacteria</taxon>
        <taxon>Bacillati</taxon>
        <taxon>Actinomycetota</taxon>
        <taxon>Actinomycetes</taxon>
        <taxon>Micromonosporales</taxon>
        <taxon>Micromonosporaceae</taxon>
    </lineage>
</organism>
<dbReference type="InterPro" id="IPR006311">
    <property type="entry name" value="TAT_signal"/>
</dbReference>
<reference evidence="5 6" key="1">
    <citation type="submission" date="2020-03" db="EMBL/GenBank/DDBJ databases">
        <title>Whole genome shotgun sequence of Phytohabitans rumicis NBRC 108638.</title>
        <authorList>
            <person name="Komaki H."/>
            <person name="Tamura T."/>
        </authorList>
    </citation>
    <scope>NUCLEOTIDE SEQUENCE [LARGE SCALE GENOMIC DNA]</scope>
    <source>
        <strain evidence="5 6">NBRC 108638</strain>
    </source>
</reference>
<dbReference type="Gene3D" id="3.40.50.2300">
    <property type="match status" value="2"/>
</dbReference>
<evidence type="ECO:0000313" key="5">
    <source>
        <dbReference type="EMBL" id="GFJ90654.1"/>
    </source>
</evidence>
<evidence type="ECO:0000256" key="2">
    <source>
        <dbReference type="ARBA" id="ARBA00022729"/>
    </source>
</evidence>
<evidence type="ECO:0000256" key="1">
    <source>
        <dbReference type="ARBA" id="ARBA00010062"/>
    </source>
</evidence>
<protein>
    <submittedName>
        <fullName evidence="5">ABC transporter substrate-binding protein</fullName>
    </submittedName>
</protein>
<feature type="signal peptide" evidence="3">
    <location>
        <begin position="1"/>
        <end position="26"/>
    </location>
</feature>
<keyword evidence="2 3" id="KW-0732">Signal</keyword>
<comment type="similarity">
    <text evidence="1">Belongs to the leucine-binding protein family.</text>
</comment>
<evidence type="ECO:0000256" key="3">
    <source>
        <dbReference type="SAM" id="SignalP"/>
    </source>
</evidence>
<evidence type="ECO:0000313" key="6">
    <source>
        <dbReference type="Proteomes" id="UP000482960"/>
    </source>
</evidence>
<dbReference type="PROSITE" id="PS51257">
    <property type="entry name" value="PROKAR_LIPOPROTEIN"/>
    <property type="match status" value="1"/>
</dbReference>
<dbReference type="InterPro" id="IPR028082">
    <property type="entry name" value="Peripla_BP_I"/>
</dbReference>
<accession>A0A6V8L3B5</accession>
<sequence>MSPLDRRQALKLFAALGAAGFAAACATDDDADADPQLSDEPVKIGLVAPQTGSLKVVGDDIVNGFQLYLALNQNRLGGHPVELVTADEGGDDKSAKAAIDSLLQQGVLALTGVANSTALGAVRDTIEGAKVPLIASNGVPSSLQGVLYIWSASFVDSDPSQALGSYLTGVMPSGDRLTVIAPNSETGQDAVDTFRQAFGPTDSRLTETLWTQPSATASKNFFQATLAQVDTLKPDAVYAFYSGPVAVEFVKQFRARGLDAKIYAPGFFTDGTVLTEMGDEAEGIFTAMNYSSDLNNAANRLFATAYRREHDVAPSASAMASYDSAQVLDRAIRLAGGRPTPQQVNLMLGRVGQIDSPRGTWQFNQPRTPQQKWYLREVRQDGQVLSNVLLSELATLG</sequence>
<dbReference type="EMBL" id="BLPG01000001">
    <property type="protein sequence ID" value="GFJ90654.1"/>
    <property type="molecule type" value="Genomic_DNA"/>
</dbReference>
<dbReference type="Pfam" id="PF13458">
    <property type="entry name" value="Peripla_BP_6"/>
    <property type="match status" value="1"/>
</dbReference>
<dbReference type="InterPro" id="IPR028081">
    <property type="entry name" value="Leu-bd"/>
</dbReference>